<dbReference type="Proteomes" id="UP000600449">
    <property type="component" value="Unassembled WGS sequence"/>
</dbReference>
<evidence type="ECO:0000256" key="2">
    <source>
        <dbReference type="SAM" id="SignalP"/>
    </source>
</evidence>
<sequence>MKRILLTSAAALFLVAPAGAQTTAPAPVVDSAPAVPETAIGVQERRRLMTSDDATAAPSGMLIGEQSGSWYVDCTDPGVSCENYEGLATGSVGGAAPDPVVDSAPAVPDTAIGVQERRRLNTSDDATAAPSGQLIERQ</sequence>
<feature type="region of interest" description="Disordered" evidence="1">
    <location>
        <begin position="93"/>
        <end position="138"/>
    </location>
</feature>
<feature type="signal peptide" evidence="2">
    <location>
        <begin position="1"/>
        <end position="20"/>
    </location>
</feature>
<keyword evidence="4" id="KW-1185">Reference proteome</keyword>
<evidence type="ECO:0000313" key="4">
    <source>
        <dbReference type="Proteomes" id="UP000600449"/>
    </source>
</evidence>
<dbReference type="RefSeq" id="WP_188915646.1">
    <property type="nucleotide sequence ID" value="NZ_BMMF01000018.1"/>
</dbReference>
<proteinExistence type="predicted"/>
<feature type="compositionally biased region" description="Low complexity" evidence="1">
    <location>
        <begin position="95"/>
        <end position="109"/>
    </location>
</feature>
<dbReference type="AlphaFoldDB" id="A0A917V9I4"/>
<gene>
    <name evidence="3" type="ORF">GCM10011322_46190</name>
</gene>
<accession>A0A917V9I4</accession>
<evidence type="ECO:0000313" key="3">
    <source>
        <dbReference type="EMBL" id="GGK54134.1"/>
    </source>
</evidence>
<reference evidence="3 4" key="1">
    <citation type="journal article" date="2014" name="Int. J. Syst. Evol. Microbiol.">
        <title>Complete genome sequence of Corynebacterium casei LMG S-19264T (=DSM 44701T), isolated from a smear-ripened cheese.</title>
        <authorList>
            <consortium name="US DOE Joint Genome Institute (JGI-PGF)"/>
            <person name="Walter F."/>
            <person name="Albersmeier A."/>
            <person name="Kalinowski J."/>
            <person name="Ruckert C."/>
        </authorList>
    </citation>
    <scope>NUCLEOTIDE SEQUENCE [LARGE SCALE GENOMIC DNA]</scope>
    <source>
        <strain evidence="3 4">CGMCC 1.9161</strain>
    </source>
</reference>
<evidence type="ECO:0000256" key="1">
    <source>
        <dbReference type="SAM" id="MobiDB-lite"/>
    </source>
</evidence>
<protein>
    <submittedName>
        <fullName evidence="3">Uncharacterized protein</fullName>
    </submittedName>
</protein>
<name>A0A917V9I4_9HYPH</name>
<dbReference type="EMBL" id="BMMF01000018">
    <property type="protein sequence ID" value="GGK54134.1"/>
    <property type="molecule type" value="Genomic_DNA"/>
</dbReference>
<organism evidence="3 4">
    <name type="scientific">Salinarimonas ramus</name>
    <dbReference type="NCBI Taxonomy" id="690164"/>
    <lineage>
        <taxon>Bacteria</taxon>
        <taxon>Pseudomonadati</taxon>
        <taxon>Pseudomonadota</taxon>
        <taxon>Alphaproteobacteria</taxon>
        <taxon>Hyphomicrobiales</taxon>
        <taxon>Salinarimonadaceae</taxon>
        <taxon>Salinarimonas</taxon>
    </lineage>
</organism>
<keyword evidence="2" id="KW-0732">Signal</keyword>
<feature type="chain" id="PRO_5036825851" evidence="2">
    <location>
        <begin position="21"/>
        <end position="138"/>
    </location>
</feature>
<comment type="caution">
    <text evidence="3">The sequence shown here is derived from an EMBL/GenBank/DDBJ whole genome shotgun (WGS) entry which is preliminary data.</text>
</comment>